<dbReference type="InterPro" id="IPR022310">
    <property type="entry name" value="NAD/GMP_synthase"/>
</dbReference>
<dbReference type="Gene3D" id="3.40.50.620">
    <property type="entry name" value="HUPs"/>
    <property type="match status" value="1"/>
</dbReference>
<sequence>MLEQKYDVLKQSLQALGDVVIAFSGGVDSTLLLKVALDTLGRDRVLAVTADSETYPREELRAAQRLAAELDARHEVIATSELAIAGYAENTPNRCYFCKKNLFVNILPLMERQGYHHLAFGLIADDMGEHRPGVKAAQEYRVRAPLQEADLYKAEIRELALHLGLSNWDKPSYACLSSRVVYGEEITLVKLRRIEESERYIRSLGIRQVRVRVHGEMARVEVEPDAMPLLLIQHDAVSRRLRELGFKWVAMDLGGYQSGSMNRILVTAVGDGAAK</sequence>
<evidence type="ECO:0000313" key="5">
    <source>
        <dbReference type="Proteomes" id="UP000294555"/>
    </source>
</evidence>
<dbReference type="Proteomes" id="UP000294555">
    <property type="component" value="Unassembled WGS sequence"/>
</dbReference>
<accession>A0A4R1NF22</accession>
<dbReference type="Pfam" id="PF02540">
    <property type="entry name" value="NAD_synthase"/>
    <property type="match status" value="1"/>
</dbReference>
<gene>
    <name evidence="4" type="ORF">EZJ58_2434</name>
</gene>
<dbReference type="EMBL" id="SJOI01000001">
    <property type="protein sequence ID" value="TCL04321.1"/>
    <property type="molecule type" value="Genomic_DNA"/>
</dbReference>
<name>A0A4R1NF22_9GAMM</name>
<reference evidence="4 5" key="1">
    <citation type="submission" date="2019-02" db="EMBL/GenBank/DDBJ databases">
        <title>Investigation of anaerobic lignin degradation for improved lignocellulosic biofuels.</title>
        <authorList>
            <person name="Deangelis K."/>
        </authorList>
    </citation>
    <scope>NUCLEOTIDE SEQUENCE [LARGE SCALE GENOMIC DNA]</scope>
    <source>
        <strain evidence="4 5">159R</strain>
    </source>
</reference>
<feature type="active site" description="Nucleophile and sulfur donor" evidence="2">
    <location>
        <position position="175"/>
    </location>
</feature>
<dbReference type="InterPro" id="IPR014729">
    <property type="entry name" value="Rossmann-like_a/b/a_fold"/>
</dbReference>
<feature type="domain" description="NAD/GMP synthase" evidence="3">
    <location>
        <begin position="4"/>
        <end position="90"/>
    </location>
</feature>
<dbReference type="CDD" id="cd01990">
    <property type="entry name" value="LarE-like"/>
    <property type="match status" value="1"/>
</dbReference>
<proteinExistence type="predicted"/>
<dbReference type="InterPro" id="IPR005232">
    <property type="entry name" value="LarE"/>
</dbReference>
<keyword evidence="5" id="KW-1185">Reference proteome</keyword>
<dbReference type="NCBIfam" id="TIGR00268">
    <property type="entry name" value="ATP-dependent sacrificial sulfur transferase LarE"/>
    <property type="match status" value="1"/>
</dbReference>
<evidence type="ECO:0000256" key="2">
    <source>
        <dbReference type="PIRSR" id="PIRSR006661-1"/>
    </source>
</evidence>
<dbReference type="PANTHER" id="PTHR43169">
    <property type="entry name" value="EXSB FAMILY PROTEIN"/>
    <property type="match status" value="1"/>
</dbReference>
<dbReference type="GO" id="GO:0006163">
    <property type="term" value="P:purine nucleotide metabolic process"/>
    <property type="evidence" value="ECO:0007669"/>
    <property type="project" value="UniProtKB-ARBA"/>
</dbReference>
<evidence type="ECO:0000313" key="4">
    <source>
        <dbReference type="EMBL" id="TCL04321.1"/>
    </source>
</evidence>
<dbReference type="GO" id="GO:0016783">
    <property type="term" value="F:sulfurtransferase activity"/>
    <property type="evidence" value="ECO:0007669"/>
    <property type="project" value="InterPro"/>
</dbReference>
<comment type="caution">
    <text evidence="4">The sequence shown here is derived from an EMBL/GenBank/DDBJ whole genome shotgun (WGS) entry which is preliminary data.</text>
</comment>
<dbReference type="PANTHER" id="PTHR43169:SF2">
    <property type="entry name" value="NAD_GMP SYNTHASE DOMAIN-CONTAINING PROTEIN"/>
    <property type="match status" value="1"/>
</dbReference>
<dbReference type="AlphaFoldDB" id="A0A4R1NF22"/>
<dbReference type="GO" id="GO:0016874">
    <property type="term" value="F:ligase activity"/>
    <property type="evidence" value="ECO:0007669"/>
    <property type="project" value="UniProtKB-KW"/>
</dbReference>
<protein>
    <recommendedName>
        <fullName evidence="3">NAD/GMP synthase domain-containing protein</fullName>
    </recommendedName>
</protein>
<dbReference type="OrthoDB" id="9776919at2"/>
<evidence type="ECO:0000256" key="1">
    <source>
        <dbReference type="ARBA" id="ARBA00022598"/>
    </source>
</evidence>
<dbReference type="SUPFAM" id="SSF52402">
    <property type="entry name" value="Adenine nucleotide alpha hydrolases-like"/>
    <property type="match status" value="1"/>
</dbReference>
<evidence type="ECO:0000259" key="3">
    <source>
        <dbReference type="Pfam" id="PF02540"/>
    </source>
</evidence>
<dbReference type="RefSeq" id="WP_132923111.1">
    <property type="nucleotide sequence ID" value="NZ_SJOI01000001.1"/>
</dbReference>
<keyword evidence="1" id="KW-0436">Ligase</keyword>
<organism evidence="4 5">
    <name type="scientific">Sodalis ligni</name>
    <dbReference type="NCBI Taxonomy" id="2697027"/>
    <lineage>
        <taxon>Bacteria</taxon>
        <taxon>Pseudomonadati</taxon>
        <taxon>Pseudomonadota</taxon>
        <taxon>Gammaproteobacteria</taxon>
        <taxon>Enterobacterales</taxon>
        <taxon>Bruguierivoracaceae</taxon>
        <taxon>Sodalis</taxon>
    </lineage>
</organism>
<dbReference type="PIRSF" id="PIRSF006661">
    <property type="entry name" value="PP-lp_UCP006661"/>
    <property type="match status" value="1"/>
</dbReference>
<dbReference type="InterPro" id="IPR052188">
    <property type="entry name" value="Ni-pincer_cofactor_biosynth"/>
</dbReference>